<comment type="caution">
    <text evidence="1">The sequence shown here is derived from an EMBL/GenBank/DDBJ whole genome shotgun (WGS) entry which is preliminary data.</text>
</comment>
<accession>A0ABD1TSE9</accession>
<gene>
    <name evidence="1" type="ORF">Fot_29627</name>
</gene>
<organism evidence="1 2">
    <name type="scientific">Forsythia ovata</name>
    <dbReference type="NCBI Taxonomy" id="205694"/>
    <lineage>
        <taxon>Eukaryota</taxon>
        <taxon>Viridiplantae</taxon>
        <taxon>Streptophyta</taxon>
        <taxon>Embryophyta</taxon>
        <taxon>Tracheophyta</taxon>
        <taxon>Spermatophyta</taxon>
        <taxon>Magnoliopsida</taxon>
        <taxon>eudicotyledons</taxon>
        <taxon>Gunneridae</taxon>
        <taxon>Pentapetalae</taxon>
        <taxon>asterids</taxon>
        <taxon>lamiids</taxon>
        <taxon>Lamiales</taxon>
        <taxon>Oleaceae</taxon>
        <taxon>Forsythieae</taxon>
        <taxon>Forsythia</taxon>
    </lineage>
</organism>
<proteinExistence type="predicted"/>
<protein>
    <submittedName>
        <fullName evidence="1">F-box domain-containing protein</fullName>
    </submittedName>
</protein>
<evidence type="ECO:0000313" key="2">
    <source>
        <dbReference type="Proteomes" id="UP001604277"/>
    </source>
</evidence>
<dbReference type="AlphaFoldDB" id="A0ABD1TSE9"/>
<dbReference type="SUPFAM" id="SSF52047">
    <property type="entry name" value="RNI-like"/>
    <property type="match status" value="1"/>
</dbReference>
<dbReference type="InterPro" id="IPR032675">
    <property type="entry name" value="LRR_dom_sf"/>
</dbReference>
<sequence length="175" mass="19615">MIRIQKLGTRYEEVVEWGYYSLNNLVCLHKLESLKCLFLVPSLAKISPAFKLHGCREISDQGTYALAQNCKSLRKFSCGSCLFGAKCMNALLNNCSSLGELFVKHLRDINDGFVAEPIGPGAAASLLKSITLKELYSGQNIAHDTLISRHQFTELDCKNLLRKEFVRPLNEFELA</sequence>
<keyword evidence="2" id="KW-1185">Reference proteome</keyword>
<dbReference type="Gene3D" id="3.80.10.10">
    <property type="entry name" value="Ribonuclease Inhibitor"/>
    <property type="match status" value="1"/>
</dbReference>
<name>A0ABD1TSE9_9LAMI</name>
<evidence type="ECO:0000313" key="1">
    <source>
        <dbReference type="EMBL" id="KAL2515656.1"/>
    </source>
</evidence>
<reference evidence="2" key="1">
    <citation type="submission" date="2024-07" db="EMBL/GenBank/DDBJ databases">
        <title>Two chromosome-level genome assemblies of Korean endemic species Abeliophyllum distichum and Forsythia ovata (Oleaceae).</title>
        <authorList>
            <person name="Jang H."/>
        </authorList>
    </citation>
    <scope>NUCLEOTIDE SEQUENCE [LARGE SCALE GENOMIC DNA]</scope>
</reference>
<dbReference type="Proteomes" id="UP001604277">
    <property type="component" value="Unassembled WGS sequence"/>
</dbReference>
<dbReference type="EMBL" id="JBFOLJ010000008">
    <property type="protein sequence ID" value="KAL2515656.1"/>
    <property type="molecule type" value="Genomic_DNA"/>
</dbReference>